<proteinExistence type="predicted"/>
<sequence length="108" mass="12625">CLIATDTYKLYFKIYRYLKSTQLLSATKQEKTSLDFPLRILRSTAKGIDPQNDLTCLRIKSKKHKIMVTPVNISVGITVELYVLYSDFYSSEIQLPHKMHFENKYTNI</sequence>
<reference evidence="1" key="2">
    <citation type="submission" date="2025-09" db="UniProtKB">
        <authorList>
            <consortium name="Ensembl"/>
        </authorList>
    </citation>
    <scope>IDENTIFICATION</scope>
</reference>
<organism evidence="1 2">
    <name type="scientific">Zosterops lateralis melanops</name>
    <dbReference type="NCBI Taxonomy" id="1220523"/>
    <lineage>
        <taxon>Eukaryota</taxon>
        <taxon>Metazoa</taxon>
        <taxon>Chordata</taxon>
        <taxon>Craniata</taxon>
        <taxon>Vertebrata</taxon>
        <taxon>Euteleostomi</taxon>
        <taxon>Archelosauria</taxon>
        <taxon>Archosauria</taxon>
        <taxon>Dinosauria</taxon>
        <taxon>Saurischia</taxon>
        <taxon>Theropoda</taxon>
        <taxon>Coelurosauria</taxon>
        <taxon>Aves</taxon>
        <taxon>Neognathae</taxon>
        <taxon>Neoaves</taxon>
        <taxon>Telluraves</taxon>
        <taxon>Australaves</taxon>
        <taxon>Passeriformes</taxon>
        <taxon>Sylvioidea</taxon>
        <taxon>Zosteropidae</taxon>
        <taxon>Zosterops</taxon>
    </lineage>
</organism>
<dbReference type="SUPFAM" id="SSF103196">
    <property type="entry name" value="Roadblock/LC7 domain"/>
    <property type="match status" value="1"/>
</dbReference>
<dbReference type="AlphaFoldDB" id="A0A8D2PRP3"/>
<accession>A0A8D2PRP3</accession>
<name>A0A8D2PRP3_ZOSLA</name>
<dbReference type="Proteomes" id="UP000694401">
    <property type="component" value="Unassembled WGS sequence"/>
</dbReference>
<keyword evidence="2" id="KW-1185">Reference proteome</keyword>
<reference evidence="1" key="1">
    <citation type="submission" date="2025-08" db="UniProtKB">
        <authorList>
            <consortium name="Ensembl"/>
        </authorList>
    </citation>
    <scope>IDENTIFICATION</scope>
</reference>
<evidence type="ECO:0000313" key="2">
    <source>
        <dbReference type="Proteomes" id="UP000694401"/>
    </source>
</evidence>
<dbReference type="Gene3D" id="3.30.450.30">
    <property type="entry name" value="Dynein light chain 2a, cytoplasmic"/>
    <property type="match status" value="1"/>
</dbReference>
<evidence type="ECO:0000313" key="1">
    <source>
        <dbReference type="Ensembl" id="ENSZLMP00000016460.1"/>
    </source>
</evidence>
<protein>
    <submittedName>
        <fullName evidence="1">Uncharacterized protein</fullName>
    </submittedName>
</protein>
<dbReference type="Ensembl" id="ENSZLMT00000016914.1">
    <property type="protein sequence ID" value="ENSZLMP00000016460.1"/>
    <property type="gene ID" value="ENSZLMG00000011451.1"/>
</dbReference>